<dbReference type="Pfam" id="PF00455">
    <property type="entry name" value="DeoRC"/>
    <property type="match status" value="1"/>
</dbReference>
<evidence type="ECO:0000313" key="4">
    <source>
        <dbReference type="EMBL" id="MBB6479794.1"/>
    </source>
</evidence>
<dbReference type="InterPro" id="IPR001034">
    <property type="entry name" value="DeoR_HTH"/>
</dbReference>
<dbReference type="InterPro" id="IPR037171">
    <property type="entry name" value="NagB/RpiA_transferase-like"/>
</dbReference>
<dbReference type="SMART" id="SM00420">
    <property type="entry name" value="HTH_DEOR"/>
    <property type="match status" value="1"/>
</dbReference>
<dbReference type="RefSeq" id="WP_184745336.1">
    <property type="nucleotide sequence ID" value="NZ_JACHGJ010000002.1"/>
</dbReference>
<dbReference type="PROSITE" id="PS51000">
    <property type="entry name" value="HTH_DEOR_2"/>
    <property type="match status" value="1"/>
</dbReference>
<proteinExistence type="predicted"/>
<evidence type="ECO:0000313" key="5">
    <source>
        <dbReference type="Proteomes" id="UP000587760"/>
    </source>
</evidence>
<dbReference type="Gene3D" id="1.10.10.10">
    <property type="entry name" value="Winged helix-like DNA-binding domain superfamily/Winged helix DNA-binding domain"/>
    <property type="match status" value="1"/>
</dbReference>
<evidence type="ECO:0000259" key="3">
    <source>
        <dbReference type="PROSITE" id="PS51000"/>
    </source>
</evidence>
<accession>A0A841R3Y6</accession>
<name>A0A841R3Y6_9SPIO</name>
<dbReference type="PANTHER" id="PTHR30363">
    <property type="entry name" value="HTH-TYPE TRANSCRIPTIONAL REGULATOR SRLR-RELATED"/>
    <property type="match status" value="1"/>
</dbReference>
<dbReference type="PANTHER" id="PTHR30363:SF44">
    <property type="entry name" value="AGA OPERON TRANSCRIPTIONAL REPRESSOR-RELATED"/>
    <property type="match status" value="1"/>
</dbReference>
<dbReference type="GO" id="GO:0003700">
    <property type="term" value="F:DNA-binding transcription factor activity"/>
    <property type="evidence" value="ECO:0007669"/>
    <property type="project" value="InterPro"/>
</dbReference>
<dbReference type="SUPFAM" id="SSF100950">
    <property type="entry name" value="NagB/RpiA/CoA transferase-like"/>
    <property type="match status" value="1"/>
</dbReference>
<comment type="caution">
    <text evidence="4">The sequence shown here is derived from an EMBL/GenBank/DDBJ whole genome shotgun (WGS) entry which is preliminary data.</text>
</comment>
<evidence type="ECO:0000256" key="2">
    <source>
        <dbReference type="ARBA" id="ARBA00023163"/>
    </source>
</evidence>
<dbReference type="InterPro" id="IPR050313">
    <property type="entry name" value="Carb_Metab_HTH_regulators"/>
</dbReference>
<dbReference type="InterPro" id="IPR036390">
    <property type="entry name" value="WH_DNA-bd_sf"/>
</dbReference>
<protein>
    <submittedName>
        <fullName evidence="4">DeoR/GlpR family transcriptional regulator of sugar metabolism</fullName>
    </submittedName>
</protein>
<feature type="domain" description="HTH deoR-type" evidence="3">
    <location>
        <begin position="1"/>
        <end position="56"/>
    </location>
</feature>
<dbReference type="PRINTS" id="PR00037">
    <property type="entry name" value="HTHLACR"/>
</dbReference>
<keyword evidence="1" id="KW-0805">Transcription regulation</keyword>
<keyword evidence="5" id="KW-1185">Reference proteome</keyword>
<dbReference type="InterPro" id="IPR036388">
    <property type="entry name" value="WH-like_DNA-bd_sf"/>
</dbReference>
<dbReference type="Proteomes" id="UP000587760">
    <property type="component" value="Unassembled WGS sequence"/>
</dbReference>
<reference evidence="4 5" key="1">
    <citation type="submission" date="2020-08" db="EMBL/GenBank/DDBJ databases">
        <title>Genomic Encyclopedia of Type Strains, Phase IV (KMG-IV): sequencing the most valuable type-strain genomes for metagenomic binning, comparative biology and taxonomic classification.</title>
        <authorList>
            <person name="Goeker M."/>
        </authorList>
    </citation>
    <scope>NUCLEOTIDE SEQUENCE [LARGE SCALE GENOMIC DNA]</scope>
    <source>
        <strain evidence="4 5">DSM 2461</strain>
    </source>
</reference>
<organism evidence="4 5">
    <name type="scientific">Spirochaeta isovalerica</name>
    <dbReference type="NCBI Taxonomy" id="150"/>
    <lineage>
        <taxon>Bacteria</taxon>
        <taxon>Pseudomonadati</taxon>
        <taxon>Spirochaetota</taxon>
        <taxon>Spirochaetia</taxon>
        <taxon>Spirochaetales</taxon>
        <taxon>Spirochaetaceae</taxon>
        <taxon>Spirochaeta</taxon>
    </lineage>
</organism>
<keyword evidence="2" id="KW-0804">Transcription</keyword>
<dbReference type="Pfam" id="PF08220">
    <property type="entry name" value="HTH_DeoR"/>
    <property type="match status" value="1"/>
</dbReference>
<dbReference type="EMBL" id="JACHGJ010000002">
    <property type="protein sequence ID" value="MBB6479794.1"/>
    <property type="molecule type" value="Genomic_DNA"/>
</dbReference>
<dbReference type="AlphaFoldDB" id="A0A841R3Y6"/>
<dbReference type="SUPFAM" id="SSF46785">
    <property type="entry name" value="Winged helix' DNA-binding domain"/>
    <property type="match status" value="1"/>
</dbReference>
<dbReference type="SMART" id="SM01134">
    <property type="entry name" value="DeoRC"/>
    <property type="match status" value="1"/>
</dbReference>
<dbReference type="Gene3D" id="3.40.50.1360">
    <property type="match status" value="1"/>
</dbReference>
<evidence type="ECO:0000256" key="1">
    <source>
        <dbReference type="ARBA" id="ARBA00023015"/>
    </source>
</evidence>
<dbReference type="InterPro" id="IPR014036">
    <property type="entry name" value="DeoR-like_C"/>
</dbReference>
<gene>
    <name evidence="4" type="ORF">HNR50_001452</name>
</gene>
<sequence length="247" mass="27425">MINRHEQILNIVNRENEVSVNRLAELLKVSLVTIRSDLRALEEEKLLMRTHGGAALPPVDDITHRLSINFPTKKRIAAAAADLVKDGETILLEAGSTISLMARFLAERKDLNVITNNAFVARQFKNSLSVNVILMGGLFQKESETLVGPLVAEYLSYYNFSKVFLGMDGFTSDEGLMCRDLERAEVMARFVEKGETIYVLSDSGKFGKTAVRTVCPPGDIDCIITDGNLEESYRTFFTGIGTEILEV</sequence>